<reference evidence="9 10" key="1">
    <citation type="submission" date="2017-06" db="EMBL/GenBank/DDBJ databases">
        <title>Comparative genomic analysis of Ambrosia Fusariam Clade fungi.</title>
        <authorList>
            <person name="Stajich J.E."/>
            <person name="Carrillo J."/>
            <person name="Kijimoto T."/>
            <person name="Eskalen A."/>
            <person name="O'Donnell K."/>
            <person name="Kasson M."/>
        </authorList>
    </citation>
    <scope>NUCLEOTIDE SEQUENCE [LARGE SCALE GENOMIC DNA]</scope>
    <source>
        <strain evidence="9 10">NRRL62584</strain>
    </source>
</reference>
<dbReference type="Pfam" id="PF13424">
    <property type="entry name" value="TPR_12"/>
    <property type="match status" value="1"/>
</dbReference>
<dbReference type="SUPFAM" id="SSF53474">
    <property type="entry name" value="alpha/beta-Hydrolases"/>
    <property type="match status" value="1"/>
</dbReference>
<feature type="region of interest" description="Disordered" evidence="8">
    <location>
        <begin position="958"/>
        <end position="979"/>
    </location>
</feature>
<name>A0A428P0N0_9HYPO</name>
<dbReference type="GO" id="GO:0005783">
    <property type="term" value="C:endoplasmic reticulum"/>
    <property type="evidence" value="ECO:0007669"/>
    <property type="project" value="UniProtKB-SubCell"/>
</dbReference>
<keyword evidence="6" id="KW-0472">Membrane</keyword>
<feature type="compositionally biased region" description="Polar residues" evidence="8">
    <location>
        <begin position="958"/>
        <end position="972"/>
    </location>
</feature>
<dbReference type="GO" id="GO:0016020">
    <property type="term" value="C:membrane"/>
    <property type="evidence" value="ECO:0007669"/>
    <property type="project" value="UniProtKB-SubCell"/>
</dbReference>
<comment type="caution">
    <text evidence="9">The sequence shown here is derived from an EMBL/GenBank/DDBJ whole genome shotgun (WGS) entry which is preliminary data.</text>
</comment>
<evidence type="ECO:0000313" key="9">
    <source>
        <dbReference type="EMBL" id="RSL46584.1"/>
    </source>
</evidence>
<dbReference type="Gene3D" id="1.25.40.10">
    <property type="entry name" value="Tetratricopeptide repeat domain"/>
    <property type="match status" value="2"/>
</dbReference>
<dbReference type="PANTHER" id="PTHR48182:SF2">
    <property type="entry name" value="PROTEIN SERAC1"/>
    <property type="match status" value="1"/>
</dbReference>
<evidence type="ECO:0000256" key="5">
    <source>
        <dbReference type="ARBA" id="ARBA00023128"/>
    </source>
</evidence>
<evidence type="ECO:0000256" key="3">
    <source>
        <dbReference type="ARBA" id="ARBA00004370"/>
    </source>
</evidence>
<feature type="compositionally biased region" description="Acidic residues" evidence="8">
    <location>
        <begin position="420"/>
        <end position="433"/>
    </location>
</feature>
<evidence type="ECO:0000256" key="2">
    <source>
        <dbReference type="ARBA" id="ARBA00004240"/>
    </source>
</evidence>
<feature type="compositionally biased region" description="Acidic residues" evidence="8">
    <location>
        <begin position="1190"/>
        <end position="1203"/>
    </location>
</feature>
<gene>
    <name evidence="9" type="ORF">CEP54_013789</name>
</gene>
<dbReference type="InterPro" id="IPR052374">
    <property type="entry name" value="SERAC1"/>
</dbReference>
<evidence type="ECO:0000256" key="7">
    <source>
        <dbReference type="PROSITE-ProRule" id="PRU00339"/>
    </source>
</evidence>
<accession>A0A428P0N0</accession>
<keyword evidence="10" id="KW-1185">Reference proteome</keyword>
<dbReference type="GO" id="GO:0005739">
    <property type="term" value="C:mitochondrion"/>
    <property type="evidence" value="ECO:0007669"/>
    <property type="project" value="UniProtKB-SubCell"/>
</dbReference>
<dbReference type="InterPro" id="IPR019734">
    <property type="entry name" value="TPR_rpt"/>
</dbReference>
<dbReference type="PROSITE" id="PS50005">
    <property type="entry name" value="TPR"/>
    <property type="match status" value="1"/>
</dbReference>
<dbReference type="PANTHER" id="PTHR48182">
    <property type="entry name" value="PROTEIN SERAC1"/>
    <property type="match status" value="1"/>
</dbReference>
<dbReference type="EMBL" id="NKCI01000235">
    <property type="protein sequence ID" value="RSL46584.1"/>
    <property type="molecule type" value="Genomic_DNA"/>
</dbReference>
<dbReference type="Pfam" id="PF13176">
    <property type="entry name" value="TPR_7"/>
    <property type="match status" value="1"/>
</dbReference>
<dbReference type="InterPro" id="IPR029058">
    <property type="entry name" value="AB_hydrolase_fold"/>
</dbReference>
<dbReference type="AlphaFoldDB" id="A0A428P0N0"/>
<sequence>MTTRAMSTGKSKFLTYRIDEIPSKYSTAEQLMQCFHSDDKVNVHVKSFVFSISDPEGREHTATVEYRASGTPRLDADAEDIELDQDFRGFTPLNSPSEHVAAEFISIIAVTGLGGHAFGSWVNSRGHMWLRDYLPKDLQDRARILIYGYPSTLRNSHSQSSLGDYSACFMQDLMGIRSQHGIQNRPIIFIGHSLGGLIVKKALSDLKPDVFSRLPVRAVLFFGAPHAGLNNTALRTMVAGQSTENLVRDLGPNSSALENLADSFERIACSIKIYSFVETHETPVVTEIDGTWQRGTRREMMVSKASAKLRCVTETVRNVNADHSQMVKLRKGQGSDYPYIVSIIKEALQSAPEKWQDSKPRGEGEPGEPMPGPSSLGAEENRQLDQCWKQSVAESQAASAPENGPKPEVQSEDEAHQSSDDAESEEDETESELEYFPHPNLNQDQSTANDPASLQRLQQLRAQLAEATSTGNNIYDPAVQQVMFRLALSLFLLGGKEYLVEAEEIIRELLDHHETVSGPCHAMTLVYLEPLSDILEKQNKHHDAENFLSHLVSRSSTAYGATAEAVLKNVAKLAEFRLRQRKYGEAEALCRPLLEQRLECFGPSHRRTVDCQILLAKCLQGLGSWAEAKFRLEESLGHLTRMLQDDGSELVGPTQMLSKALGKIGEHQKSEVSCRRVLYLMDRNSYQAQFPLSYQEGRKMLALALGDQGKHEEALRILDEVIRAVDGHEFSILEQFGLSLPRLLCSLGQQQSQMTASLAAAEETLTKAMNLLEALSVEDYESMEDGEVFVQVPRHLGQVCRELGRFGEAVQWLTKALDTCPDEQQESLQGPVLIDLALTTRAAGQLVMAVSMFQQAAEAFRSEDDLEESFDATLSVAEVYMEVRDFISAGRTLTNLLEQQKAAGLSDGDDQVLGALELYANVLEATGNSTAATGIRSRIAASCQPELQPPLVPSDVLTSGQLLGNSQDQSPGGSMMRQPGIAENLTLPTTKPLERAFQDIFDVLRSLGISSAIIQQEPTLLLLECRDQGHPFRLAASEGSDGLVLGFSPNTNNHVRSSIQRLLAPTLMGNRIVAVCIRLPDGHPSATGVVRSSEAALARHGVNTGPMEGPPSQSRHRCQVKKTRVFRSNKKTWFHVMHGILPLDHEAVMEISFEWIQGDKEVFEDAMYELVRELKVTHQDLIWDRYGQEGSDEEDYESEDDGPVYDYKVPHY</sequence>
<organism evidence="9 10">
    <name type="scientific">Fusarium duplospermum</name>
    <dbReference type="NCBI Taxonomy" id="1325734"/>
    <lineage>
        <taxon>Eukaryota</taxon>
        <taxon>Fungi</taxon>
        <taxon>Dikarya</taxon>
        <taxon>Ascomycota</taxon>
        <taxon>Pezizomycotina</taxon>
        <taxon>Sordariomycetes</taxon>
        <taxon>Hypocreomycetidae</taxon>
        <taxon>Hypocreales</taxon>
        <taxon>Nectriaceae</taxon>
        <taxon>Fusarium</taxon>
        <taxon>Fusarium solani species complex</taxon>
    </lineage>
</organism>
<feature type="region of interest" description="Disordered" evidence="8">
    <location>
        <begin position="1188"/>
        <end position="1212"/>
    </location>
</feature>
<dbReference type="Proteomes" id="UP000288168">
    <property type="component" value="Unassembled WGS sequence"/>
</dbReference>
<dbReference type="InterPro" id="IPR011990">
    <property type="entry name" value="TPR-like_helical_dom_sf"/>
</dbReference>
<feature type="repeat" description="TPR" evidence="7">
    <location>
        <begin position="790"/>
        <end position="823"/>
    </location>
</feature>
<dbReference type="Gene3D" id="3.40.50.1820">
    <property type="entry name" value="alpha/beta hydrolase"/>
    <property type="match status" value="1"/>
</dbReference>
<evidence type="ECO:0000256" key="6">
    <source>
        <dbReference type="ARBA" id="ARBA00023136"/>
    </source>
</evidence>
<keyword evidence="7" id="KW-0802">TPR repeat</keyword>
<feature type="compositionally biased region" description="Basic and acidic residues" evidence="8">
    <location>
        <begin position="354"/>
        <end position="364"/>
    </location>
</feature>
<keyword evidence="4" id="KW-0256">Endoplasmic reticulum</keyword>
<keyword evidence="5" id="KW-0496">Mitochondrion</keyword>
<protein>
    <submittedName>
        <fullName evidence="9">Uncharacterized protein</fullName>
    </submittedName>
</protein>
<feature type="compositionally biased region" description="Polar residues" evidence="8">
    <location>
        <begin position="388"/>
        <end position="398"/>
    </location>
</feature>
<evidence type="ECO:0000256" key="8">
    <source>
        <dbReference type="SAM" id="MobiDB-lite"/>
    </source>
</evidence>
<proteinExistence type="predicted"/>
<evidence type="ECO:0000256" key="1">
    <source>
        <dbReference type="ARBA" id="ARBA00004173"/>
    </source>
</evidence>
<dbReference type="SUPFAM" id="SSF48452">
    <property type="entry name" value="TPR-like"/>
    <property type="match status" value="3"/>
</dbReference>
<evidence type="ECO:0000313" key="10">
    <source>
        <dbReference type="Proteomes" id="UP000288168"/>
    </source>
</evidence>
<evidence type="ECO:0000256" key="4">
    <source>
        <dbReference type="ARBA" id="ARBA00022824"/>
    </source>
</evidence>
<feature type="region of interest" description="Disordered" evidence="8">
    <location>
        <begin position="351"/>
        <end position="448"/>
    </location>
</feature>
<dbReference type="OrthoDB" id="1658288at2759"/>
<comment type="subcellular location">
    <subcellularLocation>
        <location evidence="2">Endoplasmic reticulum</location>
    </subcellularLocation>
    <subcellularLocation>
        <location evidence="3">Membrane</location>
    </subcellularLocation>
    <subcellularLocation>
        <location evidence="1">Mitochondrion</location>
    </subcellularLocation>
</comment>